<proteinExistence type="predicted"/>
<dbReference type="OrthoDB" id="3527295at2"/>
<feature type="chain" id="PRO_5008091525" description="MPT63-like domain-containing protein" evidence="1">
    <location>
        <begin position="31"/>
        <end position="168"/>
    </location>
</feature>
<evidence type="ECO:0000256" key="1">
    <source>
        <dbReference type="SAM" id="SignalP"/>
    </source>
</evidence>
<feature type="signal peptide" evidence="1">
    <location>
        <begin position="1"/>
        <end position="30"/>
    </location>
</feature>
<comment type="caution">
    <text evidence="2">The sequence shown here is derived from an EMBL/GenBank/DDBJ whole genome shotgun (WGS) entry which is preliminary data.</text>
</comment>
<evidence type="ECO:0000313" key="2">
    <source>
        <dbReference type="EMBL" id="OAN40106.1"/>
    </source>
</evidence>
<evidence type="ECO:0008006" key="4">
    <source>
        <dbReference type="Google" id="ProtNLM"/>
    </source>
</evidence>
<reference evidence="2 3" key="1">
    <citation type="submission" date="2016-04" db="EMBL/GenBank/DDBJ databases">
        <title>Draft Genome Sequences of Staphylococcus capitis Strain H36, S. capitis Strain H65, S. cohnii Strain H62, S. hominis Strain H69, Mycobacterium iranicum Strain H39, Plantibacter sp. Strain H53, Pseudomonas oryzihabitans Strain H72, and Microbacterium sp. Strain H83, isolated from residential settings.</title>
        <authorList>
            <person name="Lymperopoulou D."/>
            <person name="Adams R.I."/>
            <person name="Lindow S."/>
            <person name="Coil D.A."/>
            <person name="Jospin G."/>
            <person name="Eisen J.A."/>
        </authorList>
    </citation>
    <scope>NUCLEOTIDE SEQUENCE [LARGE SCALE GENOMIC DNA]</scope>
    <source>
        <strain evidence="2 3">H39</strain>
    </source>
</reference>
<dbReference type="Proteomes" id="UP000078396">
    <property type="component" value="Unassembled WGS sequence"/>
</dbReference>
<dbReference type="AlphaFoldDB" id="A0A178LYZ3"/>
<sequence length="168" mass="16820">MNTTFKRSLVGAAAVAATAASLTGPASAYAAPTSSPGTTLGVAADPGNSANYIVTIRGLFPMSEGAAYDRLNHIAAGGGMDYVIYADDPGEGDSMIGSPHGYLGAPGPTGGLVIATPNGIAYMRTISVPRSALNEDEGTDEIYASARFVQGGGAGDLRAFTVPVSADF</sequence>
<protein>
    <recommendedName>
        <fullName evidence="4">MPT63-like domain-containing protein</fullName>
    </recommendedName>
</protein>
<name>A0A178LYZ3_MYCIR</name>
<keyword evidence="1" id="KW-0732">Signal</keyword>
<dbReference type="EMBL" id="LWCS01000014">
    <property type="protein sequence ID" value="OAN40106.1"/>
    <property type="molecule type" value="Genomic_DNA"/>
</dbReference>
<gene>
    <name evidence="2" type="ORF">A4X20_15370</name>
</gene>
<organism evidence="2 3">
    <name type="scientific">Mycolicibacterium iranicum</name>
    <name type="common">Mycobacterium iranicum</name>
    <dbReference type="NCBI Taxonomy" id="912594"/>
    <lineage>
        <taxon>Bacteria</taxon>
        <taxon>Bacillati</taxon>
        <taxon>Actinomycetota</taxon>
        <taxon>Actinomycetes</taxon>
        <taxon>Mycobacteriales</taxon>
        <taxon>Mycobacteriaceae</taxon>
        <taxon>Mycolicibacterium</taxon>
    </lineage>
</organism>
<dbReference type="RefSeq" id="WP_064280771.1">
    <property type="nucleotide sequence ID" value="NZ_LWCS01000014.1"/>
</dbReference>
<evidence type="ECO:0000313" key="3">
    <source>
        <dbReference type="Proteomes" id="UP000078396"/>
    </source>
</evidence>
<accession>A0A178LYZ3</accession>